<organism evidence="1 2">
    <name type="scientific">Dictyobacter alpinus</name>
    <dbReference type="NCBI Taxonomy" id="2014873"/>
    <lineage>
        <taxon>Bacteria</taxon>
        <taxon>Bacillati</taxon>
        <taxon>Chloroflexota</taxon>
        <taxon>Ktedonobacteria</taxon>
        <taxon>Ktedonobacterales</taxon>
        <taxon>Dictyobacteraceae</taxon>
        <taxon>Dictyobacter</taxon>
    </lineage>
</organism>
<dbReference type="AlphaFoldDB" id="A0A402BCA4"/>
<evidence type="ECO:0000313" key="1">
    <source>
        <dbReference type="EMBL" id="GCE29038.1"/>
    </source>
</evidence>
<dbReference type="PROSITE" id="PS51318">
    <property type="entry name" value="TAT"/>
    <property type="match status" value="1"/>
</dbReference>
<evidence type="ECO:0000313" key="2">
    <source>
        <dbReference type="Proteomes" id="UP000287171"/>
    </source>
</evidence>
<gene>
    <name evidence="1" type="ORF">KDA_45220</name>
</gene>
<comment type="caution">
    <text evidence="1">The sequence shown here is derived from an EMBL/GenBank/DDBJ whole genome shotgun (WGS) entry which is preliminary data.</text>
</comment>
<accession>A0A402BCA4</accession>
<dbReference type="RefSeq" id="WP_126629185.1">
    <property type="nucleotide sequence ID" value="NZ_BIFT01000001.1"/>
</dbReference>
<dbReference type="EMBL" id="BIFT01000001">
    <property type="protein sequence ID" value="GCE29038.1"/>
    <property type="molecule type" value="Genomic_DNA"/>
</dbReference>
<name>A0A402BCA4_9CHLR</name>
<reference evidence="2" key="1">
    <citation type="submission" date="2018-12" db="EMBL/GenBank/DDBJ databases">
        <title>Tengunoibacter tsumagoiensis gen. nov., sp. nov., Dictyobacter kobayashii sp. nov., D. alpinus sp. nov., and D. joshuensis sp. nov. and description of Dictyobacteraceae fam. nov. within the order Ktedonobacterales isolated from Tengu-no-mugimeshi.</title>
        <authorList>
            <person name="Wang C.M."/>
            <person name="Zheng Y."/>
            <person name="Sakai Y."/>
            <person name="Toyoda A."/>
            <person name="Minakuchi Y."/>
            <person name="Abe K."/>
            <person name="Yokota A."/>
            <person name="Yabe S."/>
        </authorList>
    </citation>
    <scope>NUCLEOTIDE SEQUENCE [LARGE SCALE GENOMIC DNA]</scope>
    <source>
        <strain evidence="2">Uno16</strain>
    </source>
</reference>
<sequence length="108" mass="10958">MGSNNFDALTRSLATNTSRRQAIGLFCAGTLAGILGLSGAGTARAACSANGSHCKEQGDCCSKHCIGGPHDPHYCTAEIGIHCKSNSECCGSLTTAQCGMSCQNGRCA</sequence>
<dbReference type="Proteomes" id="UP000287171">
    <property type="component" value="Unassembled WGS sequence"/>
</dbReference>
<protein>
    <submittedName>
        <fullName evidence="1">Uncharacterized protein</fullName>
    </submittedName>
</protein>
<proteinExistence type="predicted"/>
<dbReference type="InterPro" id="IPR006311">
    <property type="entry name" value="TAT_signal"/>
</dbReference>
<keyword evidence="2" id="KW-1185">Reference proteome</keyword>